<dbReference type="Gene3D" id="1.10.10.10">
    <property type="entry name" value="Winged helix-like DNA-binding domain superfamily/Winged helix DNA-binding domain"/>
    <property type="match status" value="1"/>
</dbReference>
<dbReference type="PROSITE" id="PS50995">
    <property type="entry name" value="HTH_MARR_2"/>
    <property type="match status" value="1"/>
</dbReference>
<protein>
    <recommendedName>
        <fullName evidence="1">HTH marR-type domain-containing protein</fullName>
    </recommendedName>
</protein>
<dbReference type="GO" id="GO:0003700">
    <property type="term" value="F:DNA-binding transcription factor activity"/>
    <property type="evidence" value="ECO:0007669"/>
    <property type="project" value="InterPro"/>
</dbReference>
<dbReference type="PANTHER" id="PTHR33164:SF106">
    <property type="entry name" value="TRANSCRIPTIONAL REGULATORY PROTEIN"/>
    <property type="match status" value="1"/>
</dbReference>
<name>A0A178LQD4_MYCIR</name>
<dbReference type="InterPro" id="IPR011991">
    <property type="entry name" value="ArsR-like_HTH"/>
</dbReference>
<dbReference type="PANTHER" id="PTHR33164">
    <property type="entry name" value="TRANSCRIPTIONAL REGULATOR, MARR FAMILY"/>
    <property type="match status" value="1"/>
</dbReference>
<organism evidence="2 3">
    <name type="scientific">Mycolicibacterium iranicum</name>
    <name type="common">Mycobacterium iranicum</name>
    <dbReference type="NCBI Taxonomy" id="912594"/>
    <lineage>
        <taxon>Bacteria</taxon>
        <taxon>Bacillati</taxon>
        <taxon>Actinomycetota</taxon>
        <taxon>Actinomycetes</taxon>
        <taxon>Mycobacteriales</taxon>
        <taxon>Mycobacteriaceae</taxon>
        <taxon>Mycolicibacterium</taxon>
    </lineage>
</organism>
<reference evidence="2 3" key="1">
    <citation type="submission" date="2016-04" db="EMBL/GenBank/DDBJ databases">
        <title>Draft Genome Sequences of Staphylococcus capitis Strain H36, S. capitis Strain H65, S. cohnii Strain H62, S. hominis Strain H69, Mycobacterium iranicum Strain H39, Plantibacter sp. Strain H53, Pseudomonas oryzihabitans Strain H72, and Microbacterium sp. Strain H83, isolated from residential settings.</title>
        <authorList>
            <person name="Lymperopoulou D."/>
            <person name="Adams R.I."/>
            <person name="Lindow S."/>
            <person name="Coil D.A."/>
            <person name="Jospin G."/>
            <person name="Eisen J.A."/>
        </authorList>
    </citation>
    <scope>NUCLEOTIDE SEQUENCE [LARGE SCALE GENOMIC DNA]</scope>
    <source>
        <strain evidence="2 3">H39</strain>
    </source>
</reference>
<dbReference type="Pfam" id="PF12802">
    <property type="entry name" value="MarR_2"/>
    <property type="match status" value="1"/>
</dbReference>
<dbReference type="PRINTS" id="PR00598">
    <property type="entry name" value="HTHMARR"/>
</dbReference>
<dbReference type="CDD" id="cd00090">
    <property type="entry name" value="HTH_ARSR"/>
    <property type="match status" value="1"/>
</dbReference>
<dbReference type="GO" id="GO:0006950">
    <property type="term" value="P:response to stress"/>
    <property type="evidence" value="ECO:0007669"/>
    <property type="project" value="TreeGrafter"/>
</dbReference>
<evidence type="ECO:0000259" key="1">
    <source>
        <dbReference type="PROSITE" id="PS50995"/>
    </source>
</evidence>
<dbReference type="Proteomes" id="UP000078396">
    <property type="component" value="Unassembled WGS sequence"/>
</dbReference>
<proteinExistence type="predicted"/>
<dbReference type="RefSeq" id="WP_064283915.1">
    <property type="nucleotide sequence ID" value="NZ_LWCS01000044.1"/>
</dbReference>
<evidence type="ECO:0000313" key="2">
    <source>
        <dbReference type="EMBL" id="OAN34293.1"/>
    </source>
</evidence>
<evidence type="ECO:0000313" key="3">
    <source>
        <dbReference type="Proteomes" id="UP000078396"/>
    </source>
</evidence>
<dbReference type="InterPro" id="IPR039422">
    <property type="entry name" value="MarR/SlyA-like"/>
</dbReference>
<gene>
    <name evidence="2" type="ORF">A4X20_26975</name>
</gene>
<sequence>MASGDAVEQTERSRVTAEEVSWALRDFTRAAVDADYAIARRVGLRPMDYTALNHVFAHRGSLSPNQLSDRLGISTGSASELVDRLERAGHVERHRNEHDRRRVSLSPTPASVDRVLGELAPLLTELDEIARQYSAPERDLIAGYLRRVAQALRDYETSTAPVD</sequence>
<dbReference type="AlphaFoldDB" id="A0A178LQD4"/>
<accession>A0A178LQD4</accession>
<dbReference type="SUPFAM" id="SSF46785">
    <property type="entry name" value="Winged helix' DNA-binding domain"/>
    <property type="match status" value="1"/>
</dbReference>
<dbReference type="SMART" id="SM00347">
    <property type="entry name" value="HTH_MARR"/>
    <property type="match status" value="1"/>
</dbReference>
<dbReference type="EMBL" id="LWCS01000044">
    <property type="protein sequence ID" value="OAN34293.1"/>
    <property type="molecule type" value="Genomic_DNA"/>
</dbReference>
<comment type="caution">
    <text evidence="2">The sequence shown here is derived from an EMBL/GenBank/DDBJ whole genome shotgun (WGS) entry which is preliminary data.</text>
</comment>
<dbReference type="InterPro" id="IPR000835">
    <property type="entry name" value="HTH_MarR-typ"/>
</dbReference>
<dbReference type="InterPro" id="IPR036390">
    <property type="entry name" value="WH_DNA-bd_sf"/>
</dbReference>
<feature type="domain" description="HTH marR-type" evidence="1">
    <location>
        <begin position="17"/>
        <end position="150"/>
    </location>
</feature>
<dbReference type="OrthoDB" id="3528579at2"/>
<dbReference type="InterPro" id="IPR036388">
    <property type="entry name" value="WH-like_DNA-bd_sf"/>
</dbReference>